<sequence>MVMAFAFSIATPQSLMLCGNKALFGDLPKIPAPTVAGRKRHSIAFAKAAGDSSESSSSGSIVKYVQNAWNSSEDRIALAGFGFAAIVAIWASVNLIGAIDKLPVVPSALEFIGILFSWWFIYRYLLFKPDREELVRNIKKSISDIFGQ</sequence>
<keyword evidence="2" id="KW-0472">Membrane</keyword>
<dbReference type="RefSeq" id="XP_020099268.1">
    <property type="nucleotide sequence ID" value="XM_020243679.1"/>
</dbReference>
<dbReference type="EMBL" id="LSRQ01000815">
    <property type="protein sequence ID" value="OAY80670.1"/>
    <property type="molecule type" value="Genomic_DNA"/>
</dbReference>
<dbReference type="EMBL" id="LSRQ01000359">
    <property type="protein sequence ID" value="OAY83303.1"/>
    <property type="molecule type" value="Genomic_DNA"/>
</dbReference>
<dbReference type="PANTHER" id="PTHR33222:SF3">
    <property type="entry name" value="PROTEIN CURVATURE THYLAKOID 1C, CHLOROPLASTIC"/>
    <property type="match status" value="1"/>
</dbReference>
<evidence type="ECO:0000259" key="3">
    <source>
        <dbReference type="Pfam" id="PF14159"/>
    </source>
</evidence>
<dbReference type="Proteomes" id="UP000092600">
    <property type="component" value="Unassembled WGS sequence"/>
</dbReference>
<dbReference type="InterPro" id="IPR033344">
    <property type="entry name" value="CURT1"/>
</dbReference>
<proteinExistence type="predicted"/>
<dbReference type="GO" id="GO:0009535">
    <property type="term" value="C:chloroplast thylakoid membrane"/>
    <property type="evidence" value="ECO:0007669"/>
    <property type="project" value="TreeGrafter"/>
</dbReference>
<dbReference type="GeneID" id="109717778"/>
<keyword evidence="2" id="KW-0812">Transmembrane</keyword>
<feature type="transmembrane region" description="Helical" evidence="2">
    <location>
        <begin position="76"/>
        <end position="99"/>
    </location>
</feature>
<evidence type="ECO:0000313" key="5">
    <source>
        <dbReference type="EMBL" id="OAY83303.1"/>
    </source>
</evidence>
<keyword evidence="2" id="KW-1133">Transmembrane helix</keyword>
<evidence type="ECO:0000256" key="2">
    <source>
        <dbReference type="SAM" id="Phobius"/>
    </source>
</evidence>
<dbReference type="OrthoDB" id="2014299at2759"/>
<reference evidence="8" key="2">
    <citation type="submission" date="2025-04" db="UniProtKB">
        <authorList>
            <consortium name="RefSeq"/>
        </authorList>
    </citation>
    <scope>IDENTIFICATION</scope>
    <source>
        <tissue evidence="8">Leaf</tissue>
    </source>
</reference>
<evidence type="ECO:0000313" key="8">
    <source>
        <dbReference type="RefSeq" id="XP_020099268.1"/>
    </source>
</evidence>
<gene>
    <name evidence="8" type="primary">LOC109717778</name>
    <name evidence="5" type="ORF">ACMD2_18222</name>
    <name evidence="4" type="ORF">ACMD2_21018</name>
</gene>
<reference evidence="5 6" key="1">
    <citation type="journal article" date="2016" name="DNA Res.">
        <title>The draft genome of MD-2 pineapple using hybrid error correction of long reads.</title>
        <authorList>
            <person name="Redwan R.M."/>
            <person name="Saidin A."/>
            <person name="Kumar S.V."/>
        </authorList>
    </citation>
    <scope>NUCLEOTIDE SEQUENCE [LARGE SCALE GENOMIC DNA]</scope>
    <source>
        <strain evidence="6">cv. MD2</strain>
        <tissue evidence="5">Leaf</tissue>
    </source>
</reference>
<organism evidence="5 6">
    <name type="scientific">Ananas comosus</name>
    <name type="common">Pineapple</name>
    <name type="synonym">Ananas ananas</name>
    <dbReference type="NCBI Taxonomy" id="4615"/>
    <lineage>
        <taxon>Eukaryota</taxon>
        <taxon>Viridiplantae</taxon>
        <taxon>Streptophyta</taxon>
        <taxon>Embryophyta</taxon>
        <taxon>Tracheophyta</taxon>
        <taxon>Spermatophyta</taxon>
        <taxon>Magnoliopsida</taxon>
        <taxon>Liliopsida</taxon>
        <taxon>Poales</taxon>
        <taxon>Bromeliaceae</taxon>
        <taxon>Bromelioideae</taxon>
        <taxon>Ananas</taxon>
    </lineage>
</organism>
<dbReference type="Pfam" id="PF14159">
    <property type="entry name" value="CAAD"/>
    <property type="match status" value="1"/>
</dbReference>
<evidence type="ECO:0000313" key="4">
    <source>
        <dbReference type="EMBL" id="OAY80670.1"/>
    </source>
</evidence>
<feature type="domain" description="Cyanobacterial aminoacyl-tRNA synthetase CAAD" evidence="3">
    <location>
        <begin position="63"/>
        <end position="147"/>
    </location>
</feature>
<comment type="subcellular location">
    <subcellularLocation>
        <location evidence="1">Membrane</location>
        <topology evidence="1">Multi-pass membrane protein</topology>
    </subcellularLocation>
</comment>
<dbReference type="InterPro" id="IPR025564">
    <property type="entry name" value="CAAD_dom"/>
</dbReference>
<evidence type="ECO:0000313" key="6">
    <source>
        <dbReference type="Proteomes" id="UP000092600"/>
    </source>
</evidence>
<accession>A0A199W277</accession>
<protein>
    <submittedName>
        <fullName evidence="5 8">Protein CURVATURE THYLAKOID 1C, chloroplastic</fullName>
    </submittedName>
</protein>
<evidence type="ECO:0000256" key="1">
    <source>
        <dbReference type="ARBA" id="ARBA00004141"/>
    </source>
</evidence>
<dbReference type="PANTHER" id="PTHR33222">
    <property type="match status" value="1"/>
</dbReference>
<dbReference type="Proteomes" id="UP000515123">
    <property type="component" value="Linkage group 11"/>
</dbReference>
<dbReference type="STRING" id="4615.A0A199W277"/>
<dbReference type="AlphaFoldDB" id="A0A199W277"/>
<evidence type="ECO:0000313" key="7">
    <source>
        <dbReference type="Proteomes" id="UP000515123"/>
    </source>
</evidence>
<feature type="transmembrane region" description="Helical" evidence="2">
    <location>
        <begin position="105"/>
        <end position="126"/>
    </location>
</feature>
<keyword evidence="7" id="KW-1185">Reference proteome</keyword>
<name>A0A199W277_ANACO</name>